<dbReference type="Proteomes" id="UP000516028">
    <property type="component" value="Chromosome"/>
</dbReference>
<dbReference type="GO" id="GO:0046872">
    <property type="term" value="F:metal ion binding"/>
    <property type="evidence" value="ECO:0007669"/>
    <property type="project" value="UniProtKB-KW"/>
</dbReference>
<dbReference type="EMBL" id="CP060783">
    <property type="protein sequence ID" value="QNP49784.1"/>
    <property type="molecule type" value="Genomic_DNA"/>
</dbReference>
<comment type="cofactor">
    <cofactor evidence="1">
        <name>Zn(2+)</name>
        <dbReference type="ChEBI" id="CHEBI:29105"/>
    </cofactor>
</comment>
<name>A0A7H0GNB8_9BURK</name>
<keyword evidence="4" id="KW-0378">Hydrolase</keyword>
<evidence type="ECO:0000256" key="1">
    <source>
        <dbReference type="ARBA" id="ARBA00001947"/>
    </source>
</evidence>
<accession>A0A7H0GNB8</accession>
<reference evidence="8 9" key="1">
    <citation type="submission" date="2020-08" db="EMBL/GenBank/DDBJ databases">
        <title>Genome sequence of Diaphorobacter aerolatus KACC 16536T.</title>
        <authorList>
            <person name="Hyun D.-W."/>
            <person name="Bae J.-W."/>
        </authorList>
    </citation>
    <scope>NUCLEOTIDE SEQUENCE [LARGE SCALE GENOMIC DNA]</scope>
    <source>
        <strain evidence="8 9">KACC 16536</strain>
    </source>
</reference>
<evidence type="ECO:0000256" key="2">
    <source>
        <dbReference type="ARBA" id="ARBA00022670"/>
    </source>
</evidence>
<dbReference type="InterPro" id="IPR001915">
    <property type="entry name" value="Peptidase_M48"/>
</dbReference>
<evidence type="ECO:0000259" key="7">
    <source>
        <dbReference type="Pfam" id="PF01435"/>
    </source>
</evidence>
<evidence type="ECO:0000256" key="4">
    <source>
        <dbReference type="ARBA" id="ARBA00022801"/>
    </source>
</evidence>
<dbReference type="GO" id="GO:0006508">
    <property type="term" value="P:proteolysis"/>
    <property type="evidence" value="ECO:0007669"/>
    <property type="project" value="UniProtKB-KW"/>
</dbReference>
<dbReference type="Pfam" id="PF01435">
    <property type="entry name" value="Peptidase_M48"/>
    <property type="match status" value="1"/>
</dbReference>
<evidence type="ECO:0000256" key="3">
    <source>
        <dbReference type="ARBA" id="ARBA00022723"/>
    </source>
</evidence>
<keyword evidence="9" id="KW-1185">Reference proteome</keyword>
<keyword evidence="5" id="KW-0862">Zinc</keyword>
<keyword evidence="6 8" id="KW-0482">Metalloprotease</keyword>
<keyword evidence="3" id="KW-0479">Metal-binding</keyword>
<organism evidence="8 9">
    <name type="scientific">Diaphorobacter aerolatus</name>
    <dbReference type="NCBI Taxonomy" id="1288495"/>
    <lineage>
        <taxon>Bacteria</taxon>
        <taxon>Pseudomonadati</taxon>
        <taxon>Pseudomonadota</taxon>
        <taxon>Betaproteobacteria</taxon>
        <taxon>Burkholderiales</taxon>
        <taxon>Comamonadaceae</taxon>
        <taxon>Diaphorobacter</taxon>
    </lineage>
</organism>
<sequence length="481" mass="55013">MFGGARNELIIGLPILMALDKRRMLAVLAHEYGHLRGDHGKLSSWVYRTRMSWSRLYDSMEDSASPFAVTTQAFLRWYSPRFVARTFAMARQDEYEADRIAAKLLGREEAGASLVETQIKSAWLNTRFWELHWAQAAREPLPLGPFRAMQRILVEAPEPVFAKETLRRAMQQLSSVDDTHPVLRERVKALGGDRASLPQQWSQQGALSLLGKAAAHWVDHFDRAWCKENADEWKRHHARLQRARARVMELQSGGPSRSVAEQVEAADLIRRLNPASSAANGLYQQALDRDPVNADALIGMVQCLMQSDPERAIQYLDRLWSNHPTHRLWAARMAVGELDTPREGREFQEQALKLWRERRREGENTEAEVVQELNRSGLMDSAMRHDLTAFELAELQAEMQRMLPVRQGWVVRRRLASLPDRKVYVVLVTLTRNEDAVQRQWCAELEQRIGLPGMMIVVPTEVAGSKEQWALFAGEPVFVRG</sequence>
<dbReference type="RefSeq" id="WP_187725324.1">
    <property type="nucleotide sequence ID" value="NZ_CP060783.1"/>
</dbReference>
<evidence type="ECO:0000313" key="9">
    <source>
        <dbReference type="Proteomes" id="UP000516028"/>
    </source>
</evidence>
<protein>
    <submittedName>
        <fullName evidence="8">M48 family metalloprotease</fullName>
    </submittedName>
</protein>
<keyword evidence="2 8" id="KW-0645">Protease</keyword>
<evidence type="ECO:0000256" key="5">
    <source>
        <dbReference type="ARBA" id="ARBA00022833"/>
    </source>
</evidence>
<proteinExistence type="predicted"/>
<evidence type="ECO:0000256" key="6">
    <source>
        <dbReference type="ARBA" id="ARBA00023049"/>
    </source>
</evidence>
<gene>
    <name evidence="8" type="ORF">H9K75_07670</name>
</gene>
<dbReference type="AlphaFoldDB" id="A0A7H0GNB8"/>
<feature type="domain" description="Peptidase M48" evidence="7">
    <location>
        <begin position="15"/>
        <end position="190"/>
    </location>
</feature>
<dbReference type="Pfam" id="PF14559">
    <property type="entry name" value="TPR_19"/>
    <property type="match status" value="1"/>
</dbReference>
<dbReference type="GO" id="GO:0004222">
    <property type="term" value="F:metalloendopeptidase activity"/>
    <property type="evidence" value="ECO:0007669"/>
    <property type="project" value="InterPro"/>
</dbReference>
<dbReference type="KEGG" id="daer:H9K75_07670"/>
<evidence type="ECO:0000313" key="8">
    <source>
        <dbReference type="EMBL" id="QNP49784.1"/>
    </source>
</evidence>